<proteinExistence type="predicted"/>
<keyword evidence="3" id="KW-1185">Reference proteome</keyword>
<dbReference type="InterPro" id="IPR003399">
    <property type="entry name" value="Mce/MlaD"/>
</dbReference>
<dbReference type="InterPro" id="IPR030970">
    <property type="entry name" value="ABC_MlaD"/>
</dbReference>
<dbReference type="OrthoDB" id="9788420at2"/>
<evidence type="ECO:0000259" key="1">
    <source>
        <dbReference type="Pfam" id="PF02470"/>
    </source>
</evidence>
<name>A0A1B1YRY2_9GAMM</name>
<dbReference type="GO" id="GO:0005548">
    <property type="term" value="F:phospholipid transporter activity"/>
    <property type="evidence" value="ECO:0007669"/>
    <property type="project" value="TreeGrafter"/>
</dbReference>
<dbReference type="KEGG" id="gbi:PG2T_04430"/>
<organism evidence="2 3">
    <name type="scientific">Immundisolibacter cernigliae</name>
    <dbReference type="NCBI Taxonomy" id="1810504"/>
    <lineage>
        <taxon>Bacteria</taxon>
        <taxon>Pseudomonadati</taxon>
        <taxon>Pseudomonadota</taxon>
        <taxon>Gammaproteobacteria</taxon>
        <taxon>Immundisolibacterales</taxon>
        <taxon>Immundisolibacteraceae</taxon>
        <taxon>Immundisolibacter</taxon>
    </lineage>
</organism>
<dbReference type="NCBIfam" id="TIGR04430">
    <property type="entry name" value="OM_asym_MlaD"/>
    <property type="match status" value="1"/>
</dbReference>
<dbReference type="InParanoid" id="A0A1B1YRY2"/>
<feature type="domain" description="Mce/MlaD" evidence="1">
    <location>
        <begin position="39"/>
        <end position="117"/>
    </location>
</feature>
<reference evidence="3" key="1">
    <citation type="submission" date="2016-03" db="EMBL/GenBank/DDBJ databases">
        <title>Complete genome sequence of Solimmundus cernigliae, representing a novel lineage of polycyclic aromatic hydrocarbon degraders within the Gammaproteobacteria.</title>
        <authorList>
            <person name="Singleton D.R."/>
            <person name="Dickey A.N."/>
            <person name="Scholl E.H."/>
            <person name="Wright F.A."/>
            <person name="Aitken M.D."/>
        </authorList>
    </citation>
    <scope>NUCLEOTIDE SEQUENCE [LARGE SCALE GENOMIC DNA]</scope>
    <source>
        <strain evidence="3">TR3.2</strain>
    </source>
</reference>
<gene>
    <name evidence="2" type="ORF">PG2T_04430</name>
</gene>
<dbReference type="STRING" id="1810504.PG2T_04430"/>
<protein>
    <submittedName>
        <fullName evidence="2">Outer membrane lipid asymmetry maintenance protein MlaD</fullName>
    </submittedName>
</protein>
<dbReference type="GO" id="GO:0005543">
    <property type="term" value="F:phospholipid binding"/>
    <property type="evidence" value="ECO:0007669"/>
    <property type="project" value="TreeGrafter"/>
</dbReference>
<evidence type="ECO:0000313" key="2">
    <source>
        <dbReference type="EMBL" id="ANX03511.1"/>
    </source>
</evidence>
<dbReference type="RefSeq" id="WP_068803008.1">
    <property type="nucleotide sequence ID" value="NZ_CP014671.1"/>
</dbReference>
<dbReference type="FunCoup" id="A0A1B1YRY2">
    <property type="interactions" value="116"/>
</dbReference>
<dbReference type="PANTHER" id="PTHR33371">
    <property type="entry name" value="INTERMEMBRANE PHOSPHOLIPID TRANSPORT SYSTEM BINDING PROTEIN MLAD-RELATED"/>
    <property type="match status" value="1"/>
</dbReference>
<dbReference type="PANTHER" id="PTHR33371:SF4">
    <property type="entry name" value="INTERMEMBRANE PHOSPHOLIPID TRANSPORT SYSTEM BINDING PROTEIN MLAD"/>
    <property type="match status" value="1"/>
</dbReference>
<dbReference type="InterPro" id="IPR052336">
    <property type="entry name" value="MlaD_Phospholipid_Transporter"/>
</dbReference>
<dbReference type="AlphaFoldDB" id="A0A1B1YRY2"/>
<dbReference type="EMBL" id="CP014671">
    <property type="protein sequence ID" value="ANX03511.1"/>
    <property type="molecule type" value="Genomic_DNA"/>
</dbReference>
<dbReference type="Pfam" id="PF02470">
    <property type="entry name" value="MlaD"/>
    <property type="match status" value="1"/>
</dbReference>
<sequence length="159" mass="16995">MQSRTVELWVGLFVALGLAALAFLSVRASNLAEYRDGDAYTVVARFENIGSLRVRAPVTVAGVRVGRVAAIDFDNEQFKAVVKLAITARYDNLPQDTVAAIRTAGLIGEQFIGLDPGGAPDPLKDGDEIEITQSALVIEQLIGQFLYGQAGKSDKEGSK</sequence>
<evidence type="ECO:0000313" key="3">
    <source>
        <dbReference type="Proteomes" id="UP000092952"/>
    </source>
</evidence>
<accession>A0A1B1YRY2</accession>
<dbReference type="Proteomes" id="UP000092952">
    <property type="component" value="Chromosome"/>
</dbReference>